<feature type="domain" description="HTH cro/C1-type" evidence="2">
    <location>
        <begin position="7"/>
        <end position="62"/>
    </location>
</feature>
<dbReference type="EMBL" id="AAWS01000031">
    <property type="protein sequence ID" value="EAY26710.1"/>
    <property type="molecule type" value="Genomic_DNA"/>
</dbReference>
<dbReference type="GO" id="GO:0003677">
    <property type="term" value="F:DNA binding"/>
    <property type="evidence" value="ECO:0007669"/>
    <property type="project" value="UniProtKB-KW"/>
</dbReference>
<dbReference type="InterPro" id="IPR036286">
    <property type="entry name" value="LexA/Signal_pep-like_sf"/>
</dbReference>
<dbReference type="Gene3D" id="2.10.109.10">
    <property type="entry name" value="Umud Fragment, subunit A"/>
    <property type="match status" value="1"/>
</dbReference>
<dbReference type="PANTHER" id="PTHR46558">
    <property type="entry name" value="TRACRIPTIONAL REGULATORY PROTEIN-RELATED-RELATED"/>
    <property type="match status" value="1"/>
</dbReference>
<proteinExistence type="predicted"/>
<dbReference type="InterPro" id="IPR015927">
    <property type="entry name" value="Peptidase_S24_S26A/B/C"/>
</dbReference>
<evidence type="ECO:0000313" key="4">
    <source>
        <dbReference type="Proteomes" id="UP000004095"/>
    </source>
</evidence>
<gene>
    <name evidence="3" type="ORF">M23134_02961</name>
</gene>
<dbReference type="SUPFAM" id="SSF47413">
    <property type="entry name" value="lambda repressor-like DNA-binding domains"/>
    <property type="match status" value="1"/>
</dbReference>
<reference evidence="3 4" key="1">
    <citation type="submission" date="2007-01" db="EMBL/GenBank/DDBJ databases">
        <authorList>
            <person name="Haygood M."/>
            <person name="Podell S."/>
            <person name="Anderson C."/>
            <person name="Hopkinson B."/>
            <person name="Roe K."/>
            <person name="Barbeau K."/>
            <person name="Gaasterland T."/>
            <person name="Ferriera S."/>
            <person name="Johnson J."/>
            <person name="Kravitz S."/>
            <person name="Beeson K."/>
            <person name="Sutton G."/>
            <person name="Rogers Y.-H."/>
            <person name="Friedman R."/>
            <person name="Frazier M."/>
            <person name="Venter J.C."/>
        </authorList>
    </citation>
    <scope>NUCLEOTIDE SEQUENCE [LARGE SCALE GENOMIC DNA]</scope>
    <source>
        <strain evidence="3 4">ATCC 23134</strain>
    </source>
</reference>
<accession>A1ZSG2</accession>
<dbReference type="Pfam" id="PF01381">
    <property type="entry name" value="HTH_3"/>
    <property type="match status" value="1"/>
</dbReference>
<sequence length="275" mass="31528">MFFSKNLRYIREEKYKITQGALAEILGVSRSALSAYEDGRAEPRILLLIKIAQYFAVSIDEMVNVNFAEAEQAYVTRIEQLNKYITAHQIKINRVQTEHSTPKDYLELVPQKATAGYTQGFANPEYLNTLPKYKIPFLSKGKIYRAFEIDGDSMLPLQSGAIVIGEKIANWDDLTSGQTCVVVSKHEGIVLKKVYKRLFDYGKLLLKSENISYRPYEIEATEILELWKFVAHISHCFPTDAPDIEDIKFAFDRIEFQLNQTRLNLLGQASNELKE</sequence>
<dbReference type="SUPFAM" id="SSF51306">
    <property type="entry name" value="LexA/Signal peptidase"/>
    <property type="match status" value="1"/>
</dbReference>
<dbReference type="Gene3D" id="1.10.260.40">
    <property type="entry name" value="lambda repressor-like DNA-binding domains"/>
    <property type="match status" value="1"/>
</dbReference>
<dbReference type="SMART" id="SM00530">
    <property type="entry name" value="HTH_XRE"/>
    <property type="match status" value="1"/>
</dbReference>
<protein>
    <submittedName>
        <fullName evidence="3">Helix-turn-helix domain protein</fullName>
    </submittedName>
</protein>
<evidence type="ECO:0000259" key="2">
    <source>
        <dbReference type="PROSITE" id="PS50943"/>
    </source>
</evidence>
<keyword evidence="4" id="KW-1185">Reference proteome</keyword>
<dbReference type="PROSITE" id="PS50943">
    <property type="entry name" value="HTH_CROC1"/>
    <property type="match status" value="1"/>
</dbReference>
<dbReference type="eggNOG" id="COG1974">
    <property type="taxonomic scope" value="Bacteria"/>
</dbReference>
<name>A1ZSG2_MICM2</name>
<dbReference type="CDD" id="cd06462">
    <property type="entry name" value="Peptidase_S24_S26"/>
    <property type="match status" value="1"/>
</dbReference>
<dbReference type="CDD" id="cd00093">
    <property type="entry name" value="HTH_XRE"/>
    <property type="match status" value="1"/>
</dbReference>
<dbReference type="Pfam" id="PF00717">
    <property type="entry name" value="Peptidase_S24"/>
    <property type="match status" value="1"/>
</dbReference>
<dbReference type="AlphaFoldDB" id="A1ZSG2"/>
<dbReference type="InterPro" id="IPR001387">
    <property type="entry name" value="Cro/C1-type_HTH"/>
</dbReference>
<keyword evidence="1" id="KW-0238">DNA-binding</keyword>
<comment type="caution">
    <text evidence="3">The sequence shown here is derived from an EMBL/GenBank/DDBJ whole genome shotgun (WGS) entry which is preliminary data.</text>
</comment>
<dbReference type="InterPro" id="IPR010982">
    <property type="entry name" value="Lambda_DNA-bd_dom_sf"/>
</dbReference>
<organism evidence="3 4">
    <name type="scientific">Microscilla marina ATCC 23134</name>
    <dbReference type="NCBI Taxonomy" id="313606"/>
    <lineage>
        <taxon>Bacteria</taxon>
        <taxon>Pseudomonadati</taxon>
        <taxon>Bacteroidota</taxon>
        <taxon>Cytophagia</taxon>
        <taxon>Cytophagales</taxon>
        <taxon>Microscillaceae</taxon>
        <taxon>Microscilla</taxon>
    </lineage>
</organism>
<dbReference type="OrthoDB" id="3831186at2"/>
<dbReference type="Proteomes" id="UP000004095">
    <property type="component" value="Unassembled WGS sequence"/>
</dbReference>
<dbReference type="PANTHER" id="PTHR46558:SF11">
    <property type="entry name" value="HTH-TYPE TRANSCRIPTIONAL REGULATOR XRE"/>
    <property type="match status" value="1"/>
</dbReference>
<evidence type="ECO:0000313" key="3">
    <source>
        <dbReference type="EMBL" id="EAY26710.1"/>
    </source>
</evidence>
<evidence type="ECO:0000256" key="1">
    <source>
        <dbReference type="ARBA" id="ARBA00023125"/>
    </source>
</evidence>
<dbReference type="RefSeq" id="WP_002700465.1">
    <property type="nucleotide sequence ID" value="NZ_AAWS01000031.1"/>
</dbReference>